<feature type="domain" description="DUF6535" evidence="3">
    <location>
        <begin position="24"/>
        <end position="202"/>
    </location>
</feature>
<proteinExistence type="predicted"/>
<organism evidence="4 5">
    <name type="scientific">Phanerochaete sordida</name>
    <dbReference type="NCBI Taxonomy" id="48140"/>
    <lineage>
        <taxon>Eukaryota</taxon>
        <taxon>Fungi</taxon>
        <taxon>Dikarya</taxon>
        <taxon>Basidiomycota</taxon>
        <taxon>Agaricomycotina</taxon>
        <taxon>Agaricomycetes</taxon>
        <taxon>Polyporales</taxon>
        <taxon>Phanerochaetaceae</taxon>
        <taxon>Phanerochaete</taxon>
    </lineage>
</organism>
<accession>A0A9P3G9W8</accession>
<feature type="transmembrane region" description="Helical" evidence="2">
    <location>
        <begin position="48"/>
        <end position="66"/>
    </location>
</feature>
<gene>
    <name evidence="4" type="ORF">PsYK624_066320</name>
</gene>
<dbReference type="EMBL" id="BPQB01000017">
    <property type="protein sequence ID" value="GJE90494.1"/>
    <property type="molecule type" value="Genomic_DNA"/>
</dbReference>
<keyword evidence="2" id="KW-0812">Transmembrane</keyword>
<dbReference type="InterPro" id="IPR045338">
    <property type="entry name" value="DUF6535"/>
</dbReference>
<feature type="transmembrane region" description="Helical" evidence="2">
    <location>
        <begin position="179"/>
        <end position="201"/>
    </location>
</feature>
<keyword evidence="2" id="KW-1133">Transmembrane helix</keyword>
<feature type="transmembrane region" description="Helical" evidence="2">
    <location>
        <begin position="213"/>
        <end position="233"/>
    </location>
</feature>
<keyword evidence="5" id="KW-1185">Reference proteome</keyword>
<evidence type="ECO:0000313" key="5">
    <source>
        <dbReference type="Proteomes" id="UP000703269"/>
    </source>
</evidence>
<feature type="transmembrane region" description="Helical" evidence="2">
    <location>
        <begin position="116"/>
        <end position="141"/>
    </location>
</feature>
<feature type="region of interest" description="Disordered" evidence="1">
    <location>
        <begin position="828"/>
        <end position="897"/>
    </location>
</feature>
<feature type="region of interest" description="Disordered" evidence="1">
    <location>
        <begin position="671"/>
        <end position="705"/>
    </location>
</feature>
<comment type="caution">
    <text evidence="4">The sequence shown here is derived from an EMBL/GenBank/DDBJ whole genome shotgun (WGS) entry which is preliminary data.</text>
</comment>
<dbReference type="OrthoDB" id="3269725at2759"/>
<reference evidence="4 5" key="1">
    <citation type="submission" date="2021-08" db="EMBL/GenBank/DDBJ databases">
        <title>Draft Genome Sequence of Phanerochaete sordida strain YK-624.</title>
        <authorList>
            <person name="Mori T."/>
            <person name="Dohra H."/>
            <person name="Suzuki T."/>
            <person name="Kawagishi H."/>
            <person name="Hirai H."/>
        </authorList>
    </citation>
    <scope>NUCLEOTIDE SEQUENCE [LARGE SCALE GENOMIC DNA]</scope>
    <source>
        <strain evidence="4 5">YK-624</strain>
    </source>
</reference>
<evidence type="ECO:0000256" key="1">
    <source>
        <dbReference type="SAM" id="MobiDB-lite"/>
    </source>
</evidence>
<feature type="compositionally biased region" description="Low complexity" evidence="1">
    <location>
        <begin position="679"/>
        <end position="688"/>
    </location>
</feature>
<dbReference type="AlphaFoldDB" id="A0A9P3G9W8"/>
<name>A0A9P3G9W8_9APHY</name>
<dbReference type="Proteomes" id="UP000703269">
    <property type="component" value="Unassembled WGS sequence"/>
</dbReference>
<evidence type="ECO:0000259" key="3">
    <source>
        <dbReference type="Pfam" id="PF20153"/>
    </source>
</evidence>
<dbReference type="Pfam" id="PF20153">
    <property type="entry name" value="DUF6535"/>
    <property type="match status" value="1"/>
</dbReference>
<sequence length="897" mass="100229">MPDPTEECSTGHVRYVEVQPQNGWQTMAKSVRDIDLEKIQDYKEDIDTLLVFAGLYSAVLSAFLIESYTSLFPDNESQMVYLLQRIAVQTSSYTITAGFLNATAQIPDLPPSGTPAWAIQVNGLWFASLILSLAVASYGMLVKQWLREYLAMEWTAPQEKLRARRYRKPSLEKWKVFEIAAALPLILQLSLGLFFLGLCMFTTSASKEITRTTIPLVCGWAMCFVFATLAPLLSPRCPFKTPFLKGSLKAARIYCTRPLLNIASTIAQHYTRNLSFELQLSDEEDVVVAHDQDDATILLSTDAYMADDTFLSAICDTYKNASSHPESRISFAMSMIYNRLGGEPWKTSLDFIPDLSSLSRRAYTTILDFVADTILPSLALNSSLNSSWQRDACLLLLAKSSYPLSDRARNVRQRIIVGNSAETPQAIIENVISWIKHDHYHEDTCIHLGNIMRDCGQLSHTSELLRFYYSIFVGLDKECFKHRPKSLYVALSQNPLVLQSQYIIPVLGHLIRRILDTELQLGDRPVMRGFLDMSLHEAIILALDFAEPALEHDEVLSLFRRWWICESTSSLLLVHGFCIPCQLQVQHNGVLSEKSASHRVEMLSEVYRHSDLQTKQQLLQRMTNVILDSTSSRTLSPNQPPMDILRCCWLHLRILVRDAYHQRAKLTRLAPMEPTAHGSSSSSQSLSSDYVTSAPDVGRGHVSSEDADNLSKEWKGLLNAVCTRLKMYYREKSWENSYPRPEFMDEMPGNMALAPEQIIEDDRLIAADCLDLVAKITVNHLPTFNAVVPHDLIVALGLVPSVHNVHVPLASLRRSLAAARAAPRQRIAASVGAGGPVTSGSCPAPARSTTQSLSRRTSREPMFPPGLGECHTPSQASSDSADPTDPWTELAGQRPSP</sequence>
<evidence type="ECO:0000256" key="2">
    <source>
        <dbReference type="SAM" id="Phobius"/>
    </source>
</evidence>
<evidence type="ECO:0000313" key="4">
    <source>
        <dbReference type="EMBL" id="GJE90494.1"/>
    </source>
</evidence>
<protein>
    <recommendedName>
        <fullName evidence="3">DUF6535 domain-containing protein</fullName>
    </recommendedName>
</protein>
<feature type="compositionally biased region" description="Polar residues" evidence="1">
    <location>
        <begin position="872"/>
        <end position="881"/>
    </location>
</feature>
<keyword evidence="2" id="KW-0472">Membrane</keyword>